<dbReference type="InterPro" id="IPR014729">
    <property type="entry name" value="Rossmann-like_a/b/a_fold"/>
</dbReference>
<dbReference type="CDD" id="cd01714">
    <property type="entry name" value="ETF_beta"/>
    <property type="match status" value="1"/>
</dbReference>
<dbReference type="Proteomes" id="UP000283700">
    <property type="component" value="Unassembled WGS sequence"/>
</dbReference>
<dbReference type="PIRSF" id="PIRSF000090">
    <property type="entry name" value="Beta-ETF"/>
    <property type="match status" value="1"/>
</dbReference>
<dbReference type="AlphaFoldDB" id="A0A174EB77"/>
<proteinExistence type="predicted"/>
<evidence type="ECO:0000256" key="1">
    <source>
        <dbReference type="ARBA" id="ARBA00042002"/>
    </source>
</evidence>
<dbReference type="InterPro" id="IPR012255">
    <property type="entry name" value="ETF_b"/>
</dbReference>
<dbReference type="EMBL" id="QRQO01000001">
    <property type="protein sequence ID" value="RHN18077.1"/>
    <property type="molecule type" value="Genomic_DNA"/>
</dbReference>
<dbReference type="InterPro" id="IPR014730">
    <property type="entry name" value="ETF_a/b_N"/>
</dbReference>
<dbReference type="InterPro" id="IPR033948">
    <property type="entry name" value="ETF_beta_N"/>
</dbReference>
<dbReference type="Pfam" id="PF01012">
    <property type="entry name" value="ETF"/>
    <property type="match status" value="1"/>
</dbReference>
<evidence type="ECO:0000259" key="2">
    <source>
        <dbReference type="SMART" id="SM00893"/>
    </source>
</evidence>
<dbReference type="EMBL" id="CYYC01000010">
    <property type="protein sequence ID" value="CUM91983.1"/>
    <property type="molecule type" value="Genomic_DNA"/>
</dbReference>
<dbReference type="SMART" id="SM00893">
    <property type="entry name" value="ETF"/>
    <property type="match status" value="1"/>
</dbReference>
<dbReference type="SUPFAM" id="SSF52402">
    <property type="entry name" value="Adenine nucleotide alpha hydrolases-like"/>
    <property type="match status" value="1"/>
</dbReference>
<reference evidence="6 7" key="1">
    <citation type="submission" date="2015-09" db="EMBL/GenBank/DDBJ databases">
        <authorList>
            <consortium name="Pathogen Informatics"/>
        </authorList>
    </citation>
    <scope>NUCLEOTIDE SEQUENCE [LARGE SCALE GENOMIC DNA]</scope>
    <source>
        <strain evidence="4 7">2789STDY5834835</strain>
        <strain evidence="3 6">2789STDY5834966</strain>
    </source>
</reference>
<protein>
    <recommendedName>
        <fullName evidence="1">Electron transfer flavoprotein small subunit</fullName>
    </recommendedName>
</protein>
<dbReference type="GO" id="GO:0009055">
    <property type="term" value="F:electron transfer activity"/>
    <property type="evidence" value="ECO:0007669"/>
    <property type="project" value="InterPro"/>
</dbReference>
<dbReference type="EMBL" id="CYZL01000012">
    <property type="protein sequence ID" value="CUO34921.1"/>
    <property type="molecule type" value="Genomic_DNA"/>
</dbReference>
<evidence type="ECO:0000313" key="6">
    <source>
        <dbReference type="Proteomes" id="UP000095390"/>
    </source>
</evidence>
<evidence type="ECO:0000313" key="4">
    <source>
        <dbReference type="EMBL" id="CUO34921.1"/>
    </source>
</evidence>
<evidence type="ECO:0000313" key="5">
    <source>
        <dbReference type="EMBL" id="RHN18077.1"/>
    </source>
</evidence>
<gene>
    <name evidence="4" type="primary">etfB_2</name>
    <name evidence="3" type="synonym">etfB_1</name>
    <name evidence="5" type="ORF">DWZ29_00510</name>
    <name evidence="4" type="ORF">ERS852450_01651</name>
    <name evidence="3" type="ORF">ERS852578_01083</name>
</gene>
<dbReference type="GeneID" id="75047937"/>
<name>A0A174EB77_9FIRM</name>
<dbReference type="OrthoDB" id="9804960at2"/>
<dbReference type="Proteomes" id="UP000095679">
    <property type="component" value="Unassembled WGS sequence"/>
</dbReference>
<accession>A0A174EB77</accession>
<organism evidence="4 7">
    <name type="scientific">Anaerobutyricum hallii</name>
    <dbReference type="NCBI Taxonomy" id="39488"/>
    <lineage>
        <taxon>Bacteria</taxon>
        <taxon>Bacillati</taxon>
        <taxon>Bacillota</taxon>
        <taxon>Clostridia</taxon>
        <taxon>Lachnospirales</taxon>
        <taxon>Lachnospiraceae</taxon>
        <taxon>Anaerobutyricum</taxon>
    </lineage>
</organism>
<dbReference type="PANTHER" id="PTHR21294:SF17">
    <property type="entry name" value="PROTEIN FIXA"/>
    <property type="match status" value="1"/>
</dbReference>
<evidence type="ECO:0000313" key="8">
    <source>
        <dbReference type="Proteomes" id="UP000283700"/>
    </source>
</evidence>
<dbReference type="PANTHER" id="PTHR21294">
    <property type="entry name" value="ELECTRON TRANSFER FLAVOPROTEIN BETA-SUBUNIT"/>
    <property type="match status" value="1"/>
</dbReference>
<feature type="domain" description="Electron transfer flavoprotein alpha/beta-subunit N-terminal" evidence="2">
    <location>
        <begin position="22"/>
        <end position="217"/>
    </location>
</feature>
<dbReference type="Proteomes" id="UP000095390">
    <property type="component" value="Unassembled WGS sequence"/>
</dbReference>
<evidence type="ECO:0000313" key="7">
    <source>
        <dbReference type="Proteomes" id="UP000095679"/>
    </source>
</evidence>
<reference evidence="5 8" key="2">
    <citation type="submission" date="2018-08" db="EMBL/GenBank/DDBJ databases">
        <title>A genome reference for cultivated species of the human gut microbiota.</title>
        <authorList>
            <person name="Zou Y."/>
            <person name="Xue W."/>
            <person name="Luo G."/>
        </authorList>
    </citation>
    <scope>NUCLEOTIDE SEQUENCE [LARGE SCALE GENOMIC DNA]</scope>
    <source>
        <strain evidence="5 8">AF31-17AC</strain>
    </source>
</reference>
<evidence type="ECO:0000313" key="3">
    <source>
        <dbReference type="EMBL" id="CUM91983.1"/>
    </source>
</evidence>
<dbReference type="RefSeq" id="WP_005348135.1">
    <property type="nucleotide sequence ID" value="NZ_BLYK01000004.1"/>
</dbReference>
<dbReference type="Gene3D" id="3.40.50.620">
    <property type="entry name" value="HUPs"/>
    <property type="match status" value="1"/>
</dbReference>
<sequence>MNICVCIKQVPDTNEIKVDPVTHTLVRKGVPSIVNPFDTYAQEVGVRLKEKLGGKVVVISMGPEQAKEAIKTCLSVGADAGYLISSRKFGGSDTLATSYILSEAIKAVEEKEGLKFDLILCGKQAVDGDTAQVGPEIAEHLGLPQITYALDIIEKDGDIQVKRECDEGYDMISTQLPAVVTVVRLPYEPRYPTIKSKMAAKKKEIPVLTEEDIPAISLERCGLSGSPTKVKKTYTPVTEKNGVKLEGMEAEDAAKEVVKLIYDAKIL</sequence>